<evidence type="ECO:0000313" key="2">
    <source>
        <dbReference type="EMBL" id="WNC67949.1"/>
    </source>
</evidence>
<proteinExistence type="predicted"/>
<name>A0ABY9TGP1_9GAMM</name>
<dbReference type="InterPro" id="IPR024425">
    <property type="entry name" value="LiaF-like_C"/>
</dbReference>
<reference evidence="3" key="1">
    <citation type="submission" date="2023-09" db="EMBL/GenBank/DDBJ databases">
        <authorList>
            <person name="Li S."/>
            <person name="Li X."/>
            <person name="Zhang C."/>
            <person name="Zhao Z."/>
        </authorList>
    </citation>
    <scope>NUCLEOTIDE SEQUENCE [LARGE SCALE GENOMIC DNA]</scope>
    <source>
        <strain evidence="3">SQ345</strain>
    </source>
</reference>
<accession>A0ABY9TGP1</accession>
<gene>
    <name evidence="2" type="ORF">RI845_15660</name>
</gene>
<protein>
    <submittedName>
        <fullName evidence="2">LiaF-related protein</fullName>
    </submittedName>
</protein>
<dbReference type="PANTHER" id="PTHR40763:SF5">
    <property type="entry name" value="MEMBRANE PROTEIN"/>
    <property type="match status" value="1"/>
</dbReference>
<feature type="domain" description="Cell wall-active antibiotics response LiaF-like C-terminal" evidence="1">
    <location>
        <begin position="106"/>
        <end position="172"/>
    </location>
</feature>
<evidence type="ECO:0000259" key="1">
    <source>
        <dbReference type="Pfam" id="PF09922"/>
    </source>
</evidence>
<sequence length="215" mass="24297">MEVKLEDRPIEQVREETIDQLIYNYSHMIISAEAFEYRLDEAMQTNDAHKIVALVEDLPLKVDTKYQSEKESQFTPNYSHQVSDEEVSLSSILGSNERSGKWLVPKEVTIYDILGSTKLDFTDAVFQHQHVTINLFCLMGSDKIYIPENVNVVTQLLDVMGSVENKSASMANRQAPTITIKGKVIMGGLVVKVKRTTKEKWMGFADSLKSFLGTS</sequence>
<dbReference type="PANTHER" id="PTHR40763">
    <property type="entry name" value="MEMBRANE PROTEIN-RELATED"/>
    <property type="match status" value="1"/>
</dbReference>
<dbReference type="Proteomes" id="UP001248581">
    <property type="component" value="Chromosome"/>
</dbReference>
<organism evidence="2 3">
    <name type="scientific">Thalassotalea nanhaiensis</name>
    <dbReference type="NCBI Taxonomy" id="3065648"/>
    <lineage>
        <taxon>Bacteria</taxon>
        <taxon>Pseudomonadati</taxon>
        <taxon>Pseudomonadota</taxon>
        <taxon>Gammaproteobacteria</taxon>
        <taxon>Alteromonadales</taxon>
        <taxon>Colwelliaceae</taxon>
        <taxon>Thalassotalea</taxon>
    </lineage>
</organism>
<dbReference type="RefSeq" id="WP_348387107.1">
    <property type="nucleotide sequence ID" value="NZ_CP134146.1"/>
</dbReference>
<evidence type="ECO:0000313" key="3">
    <source>
        <dbReference type="Proteomes" id="UP001248581"/>
    </source>
</evidence>
<keyword evidence="3" id="KW-1185">Reference proteome</keyword>
<dbReference type="Pfam" id="PF09922">
    <property type="entry name" value="LiaF-like_C"/>
    <property type="match status" value="1"/>
</dbReference>
<dbReference type="EMBL" id="CP134146">
    <property type="protein sequence ID" value="WNC67949.1"/>
    <property type="molecule type" value="Genomic_DNA"/>
</dbReference>